<organism evidence="1 2">
    <name type="scientific">Vanrija albida</name>
    <dbReference type="NCBI Taxonomy" id="181172"/>
    <lineage>
        <taxon>Eukaryota</taxon>
        <taxon>Fungi</taxon>
        <taxon>Dikarya</taxon>
        <taxon>Basidiomycota</taxon>
        <taxon>Agaricomycotina</taxon>
        <taxon>Tremellomycetes</taxon>
        <taxon>Trichosporonales</taxon>
        <taxon>Trichosporonaceae</taxon>
        <taxon>Vanrija</taxon>
    </lineage>
</organism>
<evidence type="ECO:0000313" key="1">
    <source>
        <dbReference type="EMBL" id="KAL1413315.1"/>
    </source>
</evidence>
<name>A0ABR3QF91_9TREE</name>
<dbReference type="Proteomes" id="UP001565368">
    <property type="component" value="Unassembled WGS sequence"/>
</dbReference>
<protein>
    <submittedName>
        <fullName evidence="1">Uncharacterized protein</fullName>
    </submittedName>
</protein>
<reference evidence="1 2" key="1">
    <citation type="submission" date="2023-08" db="EMBL/GenBank/DDBJ databases">
        <title>Annotated Genome Sequence of Vanrija albida AlHP1.</title>
        <authorList>
            <person name="Herzog R."/>
        </authorList>
    </citation>
    <scope>NUCLEOTIDE SEQUENCE [LARGE SCALE GENOMIC DNA]</scope>
    <source>
        <strain evidence="1 2">AlHP1</strain>
    </source>
</reference>
<gene>
    <name evidence="1" type="ORF">Q8F55_001072</name>
</gene>
<sequence length="87" mass="9160">MLPSPLSLALYLPAPPGDEPVAPDTAASTASFLSATDSILSSLGQDHAHDDWERRVCAAEAREDVPLGWWGWGWIGVVSLAATMLSG</sequence>
<dbReference type="GeneID" id="95982115"/>
<dbReference type="RefSeq" id="XP_069213259.1">
    <property type="nucleotide sequence ID" value="XM_069349715.1"/>
</dbReference>
<evidence type="ECO:0000313" key="2">
    <source>
        <dbReference type="Proteomes" id="UP001565368"/>
    </source>
</evidence>
<keyword evidence="2" id="KW-1185">Reference proteome</keyword>
<proteinExistence type="predicted"/>
<dbReference type="EMBL" id="JBBXJM010000001">
    <property type="protein sequence ID" value="KAL1413315.1"/>
    <property type="molecule type" value="Genomic_DNA"/>
</dbReference>
<accession>A0ABR3QF91</accession>
<comment type="caution">
    <text evidence="1">The sequence shown here is derived from an EMBL/GenBank/DDBJ whole genome shotgun (WGS) entry which is preliminary data.</text>
</comment>